<reference evidence="6 7" key="1">
    <citation type="journal article" date="2012" name="New Phytol.">
        <title>Insight into trade-off between wood decay and parasitism from the genome of a fungal forest pathogen.</title>
        <authorList>
            <person name="Olson A."/>
            <person name="Aerts A."/>
            <person name="Asiegbu F."/>
            <person name="Belbahri L."/>
            <person name="Bouzid O."/>
            <person name="Broberg A."/>
            <person name="Canback B."/>
            <person name="Coutinho P.M."/>
            <person name="Cullen D."/>
            <person name="Dalman K."/>
            <person name="Deflorio G."/>
            <person name="van Diepen L.T."/>
            <person name="Dunand C."/>
            <person name="Duplessis S."/>
            <person name="Durling M."/>
            <person name="Gonthier P."/>
            <person name="Grimwood J."/>
            <person name="Fossdal C.G."/>
            <person name="Hansson D."/>
            <person name="Henrissat B."/>
            <person name="Hietala A."/>
            <person name="Himmelstrand K."/>
            <person name="Hoffmeister D."/>
            <person name="Hogberg N."/>
            <person name="James T.Y."/>
            <person name="Karlsson M."/>
            <person name="Kohler A."/>
            <person name="Kues U."/>
            <person name="Lee Y.H."/>
            <person name="Lin Y.C."/>
            <person name="Lind M."/>
            <person name="Lindquist E."/>
            <person name="Lombard V."/>
            <person name="Lucas S."/>
            <person name="Lunden K."/>
            <person name="Morin E."/>
            <person name="Murat C."/>
            <person name="Park J."/>
            <person name="Raffaello T."/>
            <person name="Rouze P."/>
            <person name="Salamov A."/>
            <person name="Schmutz J."/>
            <person name="Solheim H."/>
            <person name="Stahlberg J."/>
            <person name="Velez H."/>
            <person name="de Vries R.P."/>
            <person name="Wiebenga A."/>
            <person name="Woodward S."/>
            <person name="Yakovlev I."/>
            <person name="Garbelotto M."/>
            <person name="Martin F."/>
            <person name="Grigoriev I.V."/>
            <person name="Stenlid J."/>
        </authorList>
    </citation>
    <scope>NUCLEOTIDE SEQUENCE [LARGE SCALE GENOMIC DNA]</scope>
    <source>
        <strain evidence="6 7">TC 32-1</strain>
    </source>
</reference>
<evidence type="ECO:0000313" key="7">
    <source>
        <dbReference type="Proteomes" id="UP000030671"/>
    </source>
</evidence>
<dbReference type="eggNOG" id="ENOG502S9FN">
    <property type="taxonomic scope" value="Eukaryota"/>
</dbReference>
<evidence type="ECO:0000256" key="4">
    <source>
        <dbReference type="ARBA" id="ARBA00023136"/>
    </source>
</evidence>
<keyword evidence="3 5" id="KW-1133">Transmembrane helix</keyword>
<keyword evidence="5" id="KW-0808">Transferase</keyword>
<protein>
    <recommendedName>
        <fullName evidence="5">Protein-S-isoprenylcysteine O-methyltransferase</fullName>
        <ecNumber evidence="5">2.1.1.100</ecNumber>
    </recommendedName>
</protein>
<dbReference type="InterPro" id="IPR007269">
    <property type="entry name" value="ICMT_MeTrfase"/>
</dbReference>
<dbReference type="Pfam" id="PF04140">
    <property type="entry name" value="ICMT"/>
    <property type="match status" value="1"/>
</dbReference>
<name>W4K2H8_HETIT</name>
<dbReference type="PANTHER" id="PTHR12714:SF9">
    <property type="entry name" value="PROTEIN-S-ISOPRENYLCYSTEINE O-METHYLTRANSFERASE"/>
    <property type="match status" value="1"/>
</dbReference>
<comment type="subcellular location">
    <subcellularLocation>
        <location evidence="5">Endoplasmic reticulum membrane</location>
        <topology evidence="5">Multi-pass membrane protein</topology>
    </subcellularLocation>
    <subcellularLocation>
        <location evidence="1">Membrane</location>
        <topology evidence="1">Multi-pass membrane protein</topology>
    </subcellularLocation>
</comment>
<feature type="transmembrane region" description="Helical" evidence="5">
    <location>
        <begin position="186"/>
        <end position="204"/>
    </location>
</feature>
<comment type="similarity">
    <text evidence="5">Belongs to the class VI-like SAM-binding methyltransferase superfamily. Isoprenylcysteine carboxyl methyltransferase family.</text>
</comment>
<keyword evidence="2 5" id="KW-0812">Transmembrane</keyword>
<dbReference type="KEGG" id="hir:HETIRDRAFT_419247"/>
<dbReference type="Gene3D" id="1.20.120.1630">
    <property type="match status" value="1"/>
</dbReference>
<feature type="transmembrane region" description="Helical" evidence="5">
    <location>
        <begin position="97"/>
        <end position="118"/>
    </location>
</feature>
<keyword evidence="5" id="KW-0949">S-adenosyl-L-methionine</keyword>
<dbReference type="HOGENOM" id="CLU_065200_6_0_1"/>
<keyword evidence="4 5" id="KW-0472">Membrane</keyword>
<evidence type="ECO:0000256" key="5">
    <source>
        <dbReference type="RuleBase" id="RU362022"/>
    </source>
</evidence>
<dbReference type="STRING" id="747525.W4K2H8"/>
<keyword evidence="5" id="KW-0256">Endoplasmic reticulum</keyword>
<dbReference type="GO" id="GO:0004671">
    <property type="term" value="F:protein C-terminal S-isoprenylcysteine carboxyl O-methyltransferase activity"/>
    <property type="evidence" value="ECO:0007669"/>
    <property type="project" value="UniProtKB-EC"/>
</dbReference>
<dbReference type="OrthoDB" id="422086at2759"/>
<evidence type="ECO:0000256" key="1">
    <source>
        <dbReference type="ARBA" id="ARBA00004141"/>
    </source>
</evidence>
<dbReference type="RefSeq" id="XP_009548135.1">
    <property type="nucleotide sequence ID" value="XM_009549840.1"/>
</dbReference>
<keyword evidence="5" id="KW-0489">Methyltransferase</keyword>
<organism evidence="6 7">
    <name type="scientific">Heterobasidion irregulare (strain TC 32-1)</name>
    <dbReference type="NCBI Taxonomy" id="747525"/>
    <lineage>
        <taxon>Eukaryota</taxon>
        <taxon>Fungi</taxon>
        <taxon>Dikarya</taxon>
        <taxon>Basidiomycota</taxon>
        <taxon>Agaricomycotina</taxon>
        <taxon>Agaricomycetes</taxon>
        <taxon>Russulales</taxon>
        <taxon>Bondarzewiaceae</taxon>
        <taxon>Heterobasidion</taxon>
        <taxon>Heterobasidion annosum species complex</taxon>
    </lineage>
</organism>
<dbReference type="EMBL" id="KI925460">
    <property type="protein sequence ID" value="ETW79555.1"/>
    <property type="molecule type" value="Genomic_DNA"/>
</dbReference>
<dbReference type="GeneID" id="20673552"/>
<proteinExistence type="inferred from homology"/>
<dbReference type="GO" id="GO:0032259">
    <property type="term" value="P:methylation"/>
    <property type="evidence" value="ECO:0007669"/>
    <property type="project" value="UniProtKB-KW"/>
</dbReference>
<dbReference type="PANTHER" id="PTHR12714">
    <property type="entry name" value="PROTEIN-S ISOPRENYLCYSTEINE O-METHYLTRANSFERASE"/>
    <property type="match status" value="1"/>
</dbReference>
<gene>
    <name evidence="6" type="ORF">HETIRDRAFT_419247</name>
</gene>
<accession>W4K2H8</accession>
<dbReference type="GO" id="GO:0005789">
    <property type="term" value="C:endoplasmic reticulum membrane"/>
    <property type="evidence" value="ECO:0007669"/>
    <property type="project" value="UniProtKB-SubCell"/>
</dbReference>
<dbReference type="EC" id="2.1.1.100" evidence="5"/>
<sequence>MYSTLIKLAFLVAGAISYYVSFTPPNPAPTKEDRIYDGQLFDRIVRNLSIVTKTAVVISFTCEFLVVAAVGFPHAFSEHRILPMLCPHNMPDPDLMASVHPSFGFGIAFMFVGLWIRFWCFKTLGMLFTFEVTTRPSHRLVVTGPYAYVRHPSYVGGVLQIGGLLLAHFSPAGWNRQCEIMTTPGGWAVSAYVGLALFSFMSWWKRGIVEDELLGKRFGSEWDRYCADVPCRFIPGIY</sequence>
<keyword evidence="7" id="KW-1185">Reference proteome</keyword>
<feature type="transmembrane region" description="Helical" evidence="5">
    <location>
        <begin position="55"/>
        <end position="76"/>
    </location>
</feature>
<evidence type="ECO:0000256" key="2">
    <source>
        <dbReference type="ARBA" id="ARBA00022692"/>
    </source>
</evidence>
<evidence type="ECO:0000256" key="3">
    <source>
        <dbReference type="ARBA" id="ARBA00022989"/>
    </source>
</evidence>
<comment type="caution">
    <text evidence="5">Lacks conserved residue(s) required for the propagation of feature annotation.</text>
</comment>
<comment type="catalytic activity">
    <reaction evidence="5">
        <text>[protein]-C-terminal S-[(2E,6E)-farnesyl]-L-cysteine + S-adenosyl-L-methionine = [protein]-C-terminal S-[(2E,6E)-farnesyl]-L-cysteine methyl ester + S-adenosyl-L-homocysteine</text>
        <dbReference type="Rhea" id="RHEA:21672"/>
        <dbReference type="Rhea" id="RHEA-COMP:12125"/>
        <dbReference type="Rhea" id="RHEA-COMP:12126"/>
        <dbReference type="ChEBI" id="CHEBI:57856"/>
        <dbReference type="ChEBI" id="CHEBI:59789"/>
        <dbReference type="ChEBI" id="CHEBI:90510"/>
        <dbReference type="ChEBI" id="CHEBI:90511"/>
        <dbReference type="EC" id="2.1.1.100"/>
    </reaction>
</comment>
<dbReference type="AlphaFoldDB" id="W4K2H8"/>
<evidence type="ECO:0000313" key="6">
    <source>
        <dbReference type="EMBL" id="ETW79555.1"/>
    </source>
</evidence>
<dbReference type="InParanoid" id="W4K2H8"/>
<dbReference type="Proteomes" id="UP000030671">
    <property type="component" value="Unassembled WGS sequence"/>
</dbReference>